<dbReference type="InterPro" id="IPR036689">
    <property type="entry name" value="ESAT-6-like_sf"/>
</dbReference>
<evidence type="ECO:0000313" key="2">
    <source>
        <dbReference type="Proteomes" id="UP000037020"/>
    </source>
</evidence>
<comment type="caution">
    <text evidence="1">The sequence shown here is derived from an EMBL/GenBank/DDBJ whole genome shotgun (WGS) entry which is preliminary data.</text>
</comment>
<dbReference type="RefSeq" id="WP_030893179.1">
    <property type="nucleotide sequence ID" value="NZ_JBIRHZ010000003.1"/>
</dbReference>
<evidence type="ECO:0000313" key="1">
    <source>
        <dbReference type="EMBL" id="KOG87535.1"/>
    </source>
</evidence>
<accession>A0ABR5J2A1</accession>
<organism evidence="1 2">
    <name type="scientific">Streptomyces varsoviensis</name>
    <dbReference type="NCBI Taxonomy" id="67373"/>
    <lineage>
        <taxon>Bacteria</taxon>
        <taxon>Bacillati</taxon>
        <taxon>Actinomycetota</taxon>
        <taxon>Actinomycetes</taxon>
        <taxon>Kitasatosporales</taxon>
        <taxon>Streptomycetaceae</taxon>
        <taxon>Streptomyces</taxon>
    </lineage>
</organism>
<dbReference type="Proteomes" id="UP000037020">
    <property type="component" value="Unassembled WGS sequence"/>
</dbReference>
<protein>
    <recommendedName>
        <fullName evidence="3">WXG100 family type VII secretion target</fullName>
    </recommendedName>
</protein>
<dbReference type="InterPro" id="IPR010310">
    <property type="entry name" value="T7SS_ESAT-6-like"/>
</dbReference>
<dbReference type="SUPFAM" id="SSF140453">
    <property type="entry name" value="EsxAB dimer-like"/>
    <property type="match status" value="1"/>
</dbReference>
<dbReference type="EMBL" id="LGUT01002176">
    <property type="protein sequence ID" value="KOG87535.1"/>
    <property type="molecule type" value="Genomic_DNA"/>
</dbReference>
<evidence type="ECO:0008006" key="3">
    <source>
        <dbReference type="Google" id="ProtNLM"/>
    </source>
</evidence>
<keyword evidence="2" id="KW-1185">Reference proteome</keyword>
<reference evidence="1 2" key="1">
    <citation type="submission" date="2015-07" db="EMBL/GenBank/DDBJ databases">
        <authorList>
            <person name="Ju K.-S."/>
            <person name="Doroghazi J.R."/>
            <person name="Metcalf W.W."/>
        </authorList>
    </citation>
    <scope>NUCLEOTIDE SEQUENCE [LARGE SCALE GENOMIC DNA]</scope>
    <source>
        <strain evidence="1 2">NRRL B-3589</strain>
    </source>
</reference>
<sequence>MADQPTPEEWRADLQALKDAIQLVRRESKTISEHMSSIDTKMGKIGSHWSSPSYHSFDAIKKWFQKGQHDLESMLNDIINRMETSYTNYHNAENANVKNLHDGGGPNG</sequence>
<name>A0ABR5J2A1_9ACTN</name>
<dbReference type="Pfam" id="PF06013">
    <property type="entry name" value="WXG100"/>
    <property type="match status" value="1"/>
</dbReference>
<dbReference type="Gene3D" id="1.10.287.1060">
    <property type="entry name" value="ESAT-6-like"/>
    <property type="match status" value="1"/>
</dbReference>
<proteinExistence type="predicted"/>
<gene>
    <name evidence="1" type="ORF">ADK38_24895</name>
</gene>